<dbReference type="EMBL" id="AAXG02000012">
    <property type="protein sequence ID" value="EDN00228.1"/>
    <property type="molecule type" value="Genomic_DNA"/>
</dbReference>
<dbReference type="STRING" id="411467.BACCAP_02062"/>
<reference evidence="2 3" key="1">
    <citation type="submission" date="2007-04" db="EMBL/GenBank/DDBJ databases">
        <authorList>
            <person name="Fulton L."/>
            <person name="Clifton S."/>
            <person name="Fulton B."/>
            <person name="Xu J."/>
            <person name="Minx P."/>
            <person name="Pepin K.H."/>
            <person name="Johnson M."/>
            <person name="Thiruvilangam P."/>
            <person name="Bhonagiri V."/>
            <person name="Nash W.E."/>
            <person name="Mardis E.R."/>
            <person name="Wilson R.K."/>
        </authorList>
    </citation>
    <scope>NUCLEOTIDE SEQUENCE [LARGE SCALE GENOMIC DNA]</scope>
    <source>
        <strain evidence="2 3">ATCC 29799</strain>
    </source>
</reference>
<keyword evidence="1" id="KW-1133">Transmembrane helix</keyword>
<proteinExistence type="predicted"/>
<reference evidence="2 3" key="2">
    <citation type="submission" date="2007-06" db="EMBL/GenBank/DDBJ databases">
        <title>Draft genome sequence of Pseudoflavonifractor capillosus ATCC 29799.</title>
        <authorList>
            <person name="Sudarsanam P."/>
            <person name="Ley R."/>
            <person name="Guruge J."/>
            <person name="Turnbaugh P.J."/>
            <person name="Mahowald M."/>
            <person name="Liep D."/>
            <person name="Gordon J."/>
        </authorList>
    </citation>
    <scope>NUCLEOTIDE SEQUENCE [LARGE SCALE GENOMIC DNA]</scope>
    <source>
        <strain evidence="2 3">ATCC 29799</strain>
    </source>
</reference>
<protein>
    <submittedName>
        <fullName evidence="2">Uncharacterized protein</fullName>
    </submittedName>
</protein>
<evidence type="ECO:0000313" key="2">
    <source>
        <dbReference type="EMBL" id="EDN00228.1"/>
    </source>
</evidence>
<feature type="transmembrane region" description="Helical" evidence="1">
    <location>
        <begin position="6"/>
        <end position="25"/>
    </location>
</feature>
<accession>A6NV27</accession>
<comment type="caution">
    <text evidence="2">The sequence shown here is derived from an EMBL/GenBank/DDBJ whole genome shotgun (WGS) entry which is preliminary data.</text>
</comment>
<keyword evidence="1" id="KW-0472">Membrane</keyword>
<evidence type="ECO:0000256" key="1">
    <source>
        <dbReference type="SAM" id="Phobius"/>
    </source>
</evidence>
<gene>
    <name evidence="2" type="ORF">BACCAP_02062</name>
</gene>
<sequence length="35" mass="3953">MDIVSIVMIVTMLAIFYGFYCRESAVNSVLGKHLM</sequence>
<name>A6NV27_9FIRM</name>
<dbReference type="Proteomes" id="UP000003639">
    <property type="component" value="Unassembled WGS sequence"/>
</dbReference>
<keyword evidence="1" id="KW-0812">Transmembrane</keyword>
<dbReference type="AlphaFoldDB" id="A6NV27"/>
<keyword evidence="3" id="KW-1185">Reference proteome</keyword>
<evidence type="ECO:0000313" key="3">
    <source>
        <dbReference type="Proteomes" id="UP000003639"/>
    </source>
</evidence>
<organism evidence="2 3">
    <name type="scientific">Pseudoflavonifractor capillosus ATCC 29799</name>
    <dbReference type="NCBI Taxonomy" id="411467"/>
    <lineage>
        <taxon>Bacteria</taxon>
        <taxon>Bacillati</taxon>
        <taxon>Bacillota</taxon>
        <taxon>Clostridia</taxon>
        <taxon>Eubacteriales</taxon>
        <taxon>Oscillospiraceae</taxon>
        <taxon>Pseudoflavonifractor</taxon>
    </lineage>
</organism>